<comment type="caution">
    <text evidence="1">The sequence shown here is derived from an EMBL/GenBank/DDBJ whole genome shotgun (WGS) entry which is preliminary data.</text>
</comment>
<organism evidence="1 2">
    <name type="scientific">Perkinsus olseni</name>
    <name type="common">Perkinsus atlanticus</name>
    <dbReference type="NCBI Taxonomy" id="32597"/>
    <lineage>
        <taxon>Eukaryota</taxon>
        <taxon>Sar</taxon>
        <taxon>Alveolata</taxon>
        <taxon>Perkinsozoa</taxon>
        <taxon>Perkinsea</taxon>
        <taxon>Perkinsida</taxon>
        <taxon>Perkinsidae</taxon>
        <taxon>Perkinsus</taxon>
    </lineage>
</organism>
<sequence length="348" mass="39220">MRLCPNVCLIIDEVLRYHKSQMTTTAREQSAAASTRRFVFFAQLNLLSRSSDKGGPDLYWTIWRFIRRWTPARVSLQSCYTRKGSITSLAPCRQSSTVFVERSGDEANRRVMEFNQDGVVQDLIPETSRIRKAGGACSDGDVLYCINLAGWGILRRRLEDGKRLSTIGLPFFQDDDYPRDVCVSNSRLFLLTLERCRIYTYLLDQKEWQCLFDVEGGVRSFDATGGSDSDERSQFLYIVHGTGSRPHEIHYRRSCGEVLVTTLANAWSCKFVPNTDGLACAVSAADQRLRGATPWSVCLVDLYSSSILCTSDSFLGCHIRFMAVTSDWGVIVAMGSRDNYELVKLALL</sequence>
<gene>
    <name evidence="1" type="ORF">FOZ60_012026</name>
</gene>
<reference evidence="1 2" key="1">
    <citation type="submission" date="2020-04" db="EMBL/GenBank/DDBJ databases">
        <title>Perkinsus olseni comparative genomics.</title>
        <authorList>
            <person name="Bogema D.R."/>
        </authorList>
    </citation>
    <scope>NUCLEOTIDE SEQUENCE [LARGE SCALE GENOMIC DNA]</scope>
    <source>
        <strain evidence="1">00978-12</strain>
    </source>
</reference>
<dbReference type="SUPFAM" id="SSF75011">
    <property type="entry name" value="3-carboxy-cis,cis-mucoante lactonizing enzyme"/>
    <property type="match status" value="1"/>
</dbReference>
<evidence type="ECO:0008006" key="3">
    <source>
        <dbReference type="Google" id="ProtNLM"/>
    </source>
</evidence>
<proteinExistence type="predicted"/>
<dbReference type="EMBL" id="JABANP010000051">
    <property type="protein sequence ID" value="KAF4693035.1"/>
    <property type="molecule type" value="Genomic_DNA"/>
</dbReference>
<protein>
    <recommendedName>
        <fullName evidence="3">DUF295 domain-containing protein</fullName>
    </recommendedName>
</protein>
<evidence type="ECO:0000313" key="2">
    <source>
        <dbReference type="Proteomes" id="UP000541610"/>
    </source>
</evidence>
<evidence type="ECO:0000313" key="1">
    <source>
        <dbReference type="EMBL" id="KAF4693035.1"/>
    </source>
</evidence>
<accession>A0A7J6PAC0</accession>
<dbReference type="OrthoDB" id="411805at2759"/>
<name>A0A7J6PAC0_PEROL</name>
<dbReference type="AlphaFoldDB" id="A0A7J6PAC0"/>
<dbReference type="Proteomes" id="UP000541610">
    <property type="component" value="Unassembled WGS sequence"/>
</dbReference>